<keyword evidence="3" id="KW-1185">Reference proteome</keyword>
<dbReference type="InterPro" id="IPR010178">
    <property type="entry name" value="Lit"/>
</dbReference>
<keyword evidence="1" id="KW-1133">Transmembrane helix</keyword>
<dbReference type="Pfam" id="PF07314">
    <property type="entry name" value="Lit"/>
    <property type="match status" value="1"/>
</dbReference>
<accession>A0ABU7SSU0</accession>
<evidence type="ECO:0000313" key="3">
    <source>
        <dbReference type="Proteomes" id="UP001335665"/>
    </source>
</evidence>
<protein>
    <submittedName>
        <fullName evidence="2">TIGR01906 family membrane protein</fullName>
    </submittedName>
</protein>
<gene>
    <name evidence="2" type="ORF">PS396_04945</name>
</gene>
<feature type="transmembrane region" description="Helical" evidence="1">
    <location>
        <begin position="124"/>
        <end position="143"/>
    </location>
</feature>
<reference evidence="2 3" key="1">
    <citation type="submission" date="2023-02" db="EMBL/GenBank/DDBJ databases">
        <title>The predominant lactic acid bacteria and yeasts involved in the spontaneous fermentation of millet during the production of the traditional porridge Hausa koko in Ghana.</title>
        <authorList>
            <person name="Atter A."/>
            <person name="Diaz M."/>
        </authorList>
    </citation>
    <scope>NUCLEOTIDE SEQUENCE [LARGE SCALE GENOMIC DNA]</scope>
    <source>
        <strain evidence="2 3">FI11552</strain>
    </source>
</reference>
<evidence type="ECO:0000313" key="2">
    <source>
        <dbReference type="EMBL" id="MEE6701143.1"/>
    </source>
</evidence>
<comment type="caution">
    <text evidence="2">The sequence shown here is derived from an EMBL/GenBank/DDBJ whole genome shotgun (WGS) entry which is preliminary data.</text>
</comment>
<feature type="transmembrane region" description="Helical" evidence="1">
    <location>
        <begin position="12"/>
        <end position="38"/>
    </location>
</feature>
<organism evidence="2 3">
    <name type="scientific">Limosilactobacillus pontis</name>
    <dbReference type="NCBI Taxonomy" id="35787"/>
    <lineage>
        <taxon>Bacteria</taxon>
        <taxon>Bacillati</taxon>
        <taxon>Bacillota</taxon>
        <taxon>Bacilli</taxon>
        <taxon>Lactobacillales</taxon>
        <taxon>Lactobacillaceae</taxon>
        <taxon>Limosilactobacillus</taxon>
    </lineage>
</organism>
<feature type="transmembrane region" description="Helical" evidence="1">
    <location>
        <begin position="93"/>
        <end position="112"/>
    </location>
</feature>
<dbReference type="RefSeq" id="WP_331191787.1">
    <property type="nucleotide sequence ID" value="NZ_JAQSEN010000009.1"/>
</dbReference>
<feature type="transmembrane region" description="Helical" evidence="1">
    <location>
        <begin position="180"/>
        <end position="203"/>
    </location>
</feature>
<keyword evidence="1" id="KW-0472">Membrane</keyword>
<proteinExistence type="predicted"/>
<keyword evidence="1" id="KW-0812">Transmembrane</keyword>
<name>A0ABU7SSU0_9LACO</name>
<sequence>MNGQLSKNIRAIVTVVLCLLAVSGIALFATVNLSPLFIHLPARGQFKLGEGVIRADYCRLLVYLQQPWPTRLSLANIPLSSHAVDHFRDVRHLLLIGEAVGLVSMVLGVWLLAKQKRQGQLLSVLLPLKWLFYMIVMTVWIPLINFSRDFVCFHQLLFNNQDWIFVPSRDPIILVMPEEFFWHLFIIFVVIAITLLLLLWGWLASQLGLFKLRTDKTDDGRNQGHHDNS</sequence>
<evidence type="ECO:0000256" key="1">
    <source>
        <dbReference type="SAM" id="Phobius"/>
    </source>
</evidence>
<dbReference type="Proteomes" id="UP001335665">
    <property type="component" value="Unassembled WGS sequence"/>
</dbReference>
<dbReference type="NCBIfam" id="TIGR01906">
    <property type="entry name" value="integ_TIGR01906"/>
    <property type="match status" value="1"/>
</dbReference>
<dbReference type="EMBL" id="JAQSFA010000010">
    <property type="protein sequence ID" value="MEE6701143.1"/>
    <property type="molecule type" value="Genomic_DNA"/>
</dbReference>